<evidence type="ECO:0000313" key="5">
    <source>
        <dbReference type="EMBL" id="CAF4067982.1"/>
    </source>
</evidence>
<dbReference type="Proteomes" id="UP000663855">
    <property type="component" value="Unassembled WGS sequence"/>
</dbReference>
<organism evidence="3 7">
    <name type="scientific">Rotaria magnacalcarata</name>
    <dbReference type="NCBI Taxonomy" id="392030"/>
    <lineage>
        <taxon>Eukaryota</taxon>
        <taxon>Metazoa</taxon>
        <taxon>Spiralia</taxon>
        <taxon>Gnathifera</taxon>
        <taxon>Rotifera</taxon>
        <taxon>Eurotatoria</taxon>
        <taxon>Bdelloidea</taxon>
        <taxon>Philodinida</taxon>
        <taxon>Philodinidae</taxon>
        <taxon>Rotaria</taxon>
    </lineage>
</organism>
<comment type="caution">
    <text evidence="3">The sequence shown here is derived from an EMBL/GenBank/DDBJ whole genome shotgun (WGS) entry which is preliminary data.</text>
</comment>
<sequence length="167" mass="19145">MYTPNGSIERWQTPIFISSGPTQPCQGPIYHVYSHYGCSSKDINRCETCKYLLQSNTYLHSNPQSLLAATESRVLPQIQRQLSPTPIKPTRHRIDDKNDLYLLPKLPGSSRTRREAEDAAIINICLKDKSIDRIVLVDADEENHPEDDDDDDVLFVRLYDLEQRSSQ</sequence>
<name>A0A816QE17_9BILA</name>
<dbReference type="Proteomes" id="UP000681967">
    <property type="component" value="Unassembled WGS sequence"/>
</dbReference>
<evidence type="ECO:0000313" key="2">
    <source>
        <dbReference type="EMBL" id="CAF1668386.1"/>
    </source>
</evidence>
<dbReference type="Proteomes" id="UP000676336">
    <property type="component" value="Unassembled WGS sequence"/>
</dbReference>
<dbReference type="EMBL" id="CAJNOV010000055">
    <property type="protein sequence ID" value="CAF0970200.1"/>
    <property type="molecule type" value="Genomic_DNA"/>
</dbReference>
<dbReference type="EMBL" id="CAJOBI010000331">
    <property type="protein sequence ID" value="CAF3815340.1"/>
    <property type="molecule type" value="Genomic_DNA"/>
</dbReference>
<gene>
    <name evidence="6" type="ORF">BYL167_LOCUS61392</name>
    <name evidence="1" type="ORF">CJN711_LOCUS830</name>
    <name evidence="5" type="ORF">GIL414_LOCUS15344</name>
    <name evidence="2" type="ORF">KQP761_LOCUS33686</name>
    <name evidence="3" type="ORF">MBJ925_LOCUS14427</name>
    <name evidence="4" type="ORF">SMN809_LOCUS1969</name>
</gene>
<dbReference type="OrthoDB" id="10014196at2759"/>
<evidence type="ECO:0000313" key="6">
    <source>
        <dbReference type="EMBL" id="CAF5076884.1"/>
    </source>
</evidence>
<reference evidence="3" key="1">
    <citation type="submission" date="2021-02" db="EMBL/GenBank/DDBJ databases">
        <authorList>
            <person name="Nowell W R."/>
        </authorList>
    </citation>
    <scope>NUCLEOTIDE SEQUENCE</scope>
</reference>
<evidence type="ECO:0000313" key="4">
    <source>
        <dbReference type="EMBL" id="CAF3815340.1"/>
    </source>
</evidence>
<dbReference type="EMBL" id="CAJNRE010006738">
    <property type="protein sequence ID" value="CAF2058439.1"/>
    <property type="molecule type" value="Genomic_DNA"/>
</dbReference>
<dbReference type="EMBL" id="CAJNOW010018803">
    <property type="protein sequence ID" value="CAF1668386.1"/>
    <property type="molecule type" value="Genomic_DNA"/>
</dbReference>
<protein>
    <submittedName>
        <fullName evidence="3">Uncharacterized protein</fullName>
    </submittedName>
</protein>
<dbReference type="Proteomes" id="UP000663824">
    <property type="component" value="Unassembled WGS sequence"/>
</dbReference>
<accession>A0A816QE17</accession>
<dbReference type="AlphaFoldDB" id="A0A816QE17"/>
<evidence type="ECO:0000313" key="3">
    <source>
        <dbReference type="EMBL" id="CAF2058439.1"/>
    </source>
</evidence>
<dbReference type="EMBL" id="CAJOBH010232488">
    <property type="protein sequence ID" value="CAF5076884.1"/>
    <property type="molecule type" value="Genomic_DNA"/>
</dbReference>
<proteinExistence type="predicted"/>
<dbReference type="Proteomes" id="UP000681720">
    <property type="component" value="Unassembled WGS sequence"/>
</dbReference>
<dbReference type="Proteomes" id="UP000663834">
    <property type="component" value="Unassembled WGS sequence"/>
</dbReference>
<evidence type="ECO:0000313" key="1">
    <source>
        <dbReference type="EMBL" id="CAF0970200.1"/>
    </source>
</evidence>
<evidence type="ECO:0000313" key="7">
    <source>
        <dbReference type="Proteomes" id="UP000663824"/>
    </source>
</evidence>
<dbReference type="EMBL" id="CAJOBJ010006719">
    <property type="protein sequence ID" value="CAF4067982.1"/>
    <property type="molecule type" value="Genomic_DNA"/>
</dbReference>